<comment type="similarity">
    <text evidence="2">Belongs to the Tim44 family.</text>
</comment>
<keyword evidence="6" id="KW-0067">ATP-binding</keyword>
<evidence type="ECO:0000256" key="12">
    <source>
        <dbReference type="ARBA" id="ARBA00074309"/>
    </source>
</evidence>
<feature type="compositionally biased region" description="Low complexity" evidence="13">
    <location>
        <begin position="315"/>
        <end position="325"/>
    </location>
</feature>
<evidence type="ECO:0000256" key="10">
    <source>
        <dbReference type="ARBA" id="ARBA00023128"/>
    </source>
</evidence>
<evidence type="ECO:0000256" key="4">
    <source>
        <dbReference type="ARBA" id="ARBA00022741"/>
    </source>
</evidence>
<keyword evidence="3" id="KW-0813">Transport</keyword>
<comment type="caution">
    <text evidence="15">The sequence shown here is derived from an EMBL/GenBank/DDBJ whole genome shotgun (WGS) entry which is preliminary data.</text>
</comment>
<protein>
    <recommendedName>
        <fullName evidence="12">Mitochondrial import inner membrane translocase subunit TIM44</fullName>
    </recommendedName>
</protein>
<evidence type="ECO:0000256" key="6">
    <source>
        <dbReference type="ARBA" id="ARBA00022840"/>
    </source>
</evidence>
<keyword evidence="10" id="KW-0496">Mitochondrion</keyword>
<keyword evidence="4" id="KW-0547">Nucleotide-binding</keyword>
<comment type="subcellular location">
    <subcellularLocation>
        <location evidence="1">Mitochondrion inner membrane</location>
        <topology evidence="1">Peripheral membrane protein</topology>
    </subcellularLocation>
</comment>
<feature type="region of interest" description="Disordered" evidence="13">
    <location>
        <begin position="278"/>
        <end position="331"/>
    </location>
</feature>
<evidence type="ECO:0000256" key="1">
    <source>
        <dbReference type="ARBA" id="ARBA00004637"/>
    </source>
</evidence>
<evidence type="ECO:0000256" key="13">
    <source>
        <dbReference type="SAM" id="MobiDB-lite"/>
    </source>
</evidence>
<name>A0A9Q3CU02_9BASI</name>
<evidence type="ECO:0000259" key="14">
    <source>
        <dbReference type="SMART" id="SM00978"/>
    </source>
</evidence>
<dbReference type="EMBL" id="AVOT02010279">
    <property type="protein sequence ID" value="MBW0489832.1"/>
    <property type="molecule type" value="Genomic_DNA"/>
</dbReference>
<keyword evidence="8" id="KW-0809">Transit peptide</keyword>
<evidence type="ECO:0000256" key="8">
    <source>
        <dbReference type="ARBA" id="ARBA00022946"/>
    </source>
</evidence>
<dbReference type="SMART" id="SM00978">
    <property type="entry name" value="Tim44"/>
    <property type="match status" value="1"/>
</dbReference>
<dbReference type="GO" id="GO:0005524">
    <property type="term" value="F:ATP binding"/>
    <property type="evidence" value="ECO:0007669"/>
    <property type="project" value="UniProtKB-KW"/>
</dbReference>
<feature type="compositionally biased region" description="Basic and acidic residues" evidence="13">
    <location>
        <begin position="98"/>
        <end position="119"/>
    </location>
</feature>
<dbReference type="InterPro" id="IPR007379">
    <property type="entry name" value="Tim44-like_dom"/>
</dbReference>
<dbReference type="Gene3D" id="3.10.450.240">
    <property type="match status" value="1"/>
</dbReference>
<dbReference type="OrthoDB" id="10265990at2759"/>
<gene>
    <name evidence="15" type="ORF">O181_029547</name>
</gene>
<evidence type="ECO:0000313" key="16">
    <source>
        <dbReference type="Proteomes" id="UP000765509"/>
    </source>
</evidence>
<dbReference type="InterPro" id="IPR032710">
    <property type="entry name" value="NTF2-like_dom_sf"/>
</dbReference>
<evidence type="ECO:0000256" key="2">
    <source>
        <dbReference type="ARBA" id="ARBA00009597"/>
    </source>
</evidence>
<feature type="domain" description="Tim44-like" evidence="14">
    <location>
        <begin position="405"/>
        <end position="559"/>
    </location>
</feature>
<dbReference type="FunFam" id="3.10.450.240:FF:000002">
    <property type="entry name" value="Mitochondrial import inner membrane translocase subunit TIM44"/>
    <property type="match status" value="1"/>
</dbReference>
<evidence type="ECO:0000256" key="5">
    <source>
        <dbReference type="ARBA" id="ARBA00022792"/>
    </source>
</evidence>
<dbReference type="AlphaFoldDB" id="A0A9Q3CU02"/>
<dbReference type="Pfam" id="PF04280">
    <property type="entry name" value="Tim44"/>
    <property type="match status" value="1"/>
</dbReference>
<dbReference type="InterPro" id="IPR039544">
    <property type="entry name" value="Tim44-like"/>
</dbReference>
<keyword evidence="7" id="KW-0653">Protein transport</keyword>
<dbReference type="Proteomes" id="UP000765509">
    <property type="component" value="Unassembled WGS sequence"/>
</dbReference>
<organism evidence="15 16">
    <name type="scientific">Austropuccinia psidii MF-1</name>
    <dbReference type="NCBI Taxonomy" id="1389203"/>
    <lineage>
        <taxon>Eukaryota</taxon>
        <taxon>Fungi</taxon>
        <taxon>Dikarya</taxon>
        <taxon>Basidiomycota</taxon>
        <taxon>Pucciniomycotina</taxon>
        <taxon>Pucciniomycetes</taxon>
        <taxon>Pucciniales</taxon>
        <taxon>Sphaerophragmiaceae</taxon>
        <taxon>Austropuccinia</taxon>
    </lineage>
</organism>
<evidence type="ECO:0000313" key="15">
    <source>
        <dbReference type="EMBL" id="MBW0489832.1"/>
    </source>
</evidence>
<keyword evidence="9" id="KW-0811">Translocation</keyword>
<keyword evidence="5" id="KW-0999">Mitochondrion inner membrane</keyword>
<evidence type="ECO:0000256" key="11">
    <source>
        <dbReference type="ARBA" id="ARBA00023136"/>
    </source>
</evidence>
<proteinExistence type="inferred from homology"/>
<accession>A0A9Q3CU02</accession>
<keyword evidence="11" id="KW-0472">Membrane</keyword>
<feature type="compositionally biased region" description="Low complexity" evidence="13">
    <location>
        <begin position="83"/>
        <end position="97"/>
    </location>
</feature>
<dbReference type="GO" id="GO:0005743">
    <property type="term" value="C:mitochondrial inner membrane"/>
    <property type="evidence" value="ECO:0007669"/>
    <property type="project" value="UniProtKB-SubCell"/>
</dbReference>
<reference evidence="15" key="1">
    <citation type="submission" date="2021-03" db="EMBL/GenBank/DDBJ databases">
        <title>Draft genome sequence of rust myrtle Austropuccinia psidii MF-1, a brazilian biotype.</title>
        <authorList>
            <person name="Quecine M.C."/>
            <person name="Pachon D.M.R."/>
            <person name="Bonatelli M.L."/>
            <person name="Correr F.H."/>
            <person name="Franceschini L.M."/>
            <person name="Leite T.F."/>
            <person name="Margarido G.R.A."/>
            <person name="Almeida C.A."/>
            <person name="Ferrarezi J.A."/>
            <person name="Labate C.A."/>
        </authorList>
    </citation>
    <scope>NUCLEOTIDE SEQUENCE</scope>
    <source>
        <strain evidence="15">MF-1</strain>
    </source>
</reference>
<dbReference type="PANTHER" id="PTHR10721">
    <property type="entry name" value="MITOCHONDRIAL IMPORT INNER MEMBRANE TRANSLOCASE SUBUNIT TIM44"/>
    <property type="match status" value="1"/>
</dbReference>
<sequence length="566" mass="63866">MRLRPRWTQDKDNSHVQDSSSVLATFSCLSTIMASRTSRSWLRLASNRRIAVISRHSSSNGSFRFLSPGLTPSNSKKSSLFRSYYSSQASSDQQRQQEQFERRRKEKQKEHERSKKQQEDDALPAGVTPWARFMDVLKSEYAKSQEMQENVRELTGTAQGLKDSEAAQKMRQAYTAMRLQTLIKENPKLAAMATTLSKTGRSVSDAVNSAAKEIEDSRLVQAAKRVTAELDKRIGEPIRQTEAYKVVEATVDFSQGALRYGGYIEKEERRRKRQKRLERLGKTNTGFGVPGGPGSQVNPINSTGQTPSDLDRQSSSDSCSKQNSDLVPENPNAQPALVLHATANQDNQDDNPKSVKSRFASITPEPIRRAWENFQNTYEDSDNPVVASMRTVTGAIRKFFDETETAKVVRMIKEMDPEFEFDGFLRDLREYIVPEIVDAYVDCDLKSLKLWTSEGAYNVITAPIQTYIQRGLLAENQVIDLRGTDIMSAKVLQEQEIPVFVVAFKTHEINCLVNSRTGIVEVGDREEIQQVQYVIVMTREADKCGNEVTGGWKIIDMARRSTVAFL</sequence>
<evidence type="ECO:0000256" key="9">
    <source>
        <dbReference type="ARBA" id="ARBA00023010"/>
    </source>
</evidence>
<dbReference type="PANTHER" id="PTHR10721:SF1">
    <property type="entry name" value="MITOCHONDRIAL IMPORT INNER MEMBRANE TRANSLOCASE SUBUNIT TIM44"/>
    <property type="match status" value="1"/>
</dbReference>
<feature type="compositionally biased region" description="Polar residues" evidence="13">
    <location>
        <begin position="295"/>
        <end position="307"/>
    </location>
</feature>
<keyword evidence="16" id="KW-1185">Reference proteome</keyword>
<dbReference type="SUPFAM" id="SSF54427">
    <property type="entry name" value="NTF2-like"/>
    <property type="match status" value="1"/>
</dbReference>
<evidence type="ECO:0000256" key="3">
    <source>
        <dbReference type="ARBA" id="ARBA00022448"/>
    </source>
</evidence>
<evidence type="ECO:0000256" key="7">
    <source>
        <dbReference type="ARBA" id="ARBA00022927"/>
    </source>
</evidence>
<dbReference type="GO" id="GO:0051087">
    <property type="term" value="F:protein-folding chaperone binding"/>
    <property type="evidence" value="ECO:0007669"/>
    <property type="project" value="TreeGrafter"/>
</dbReference>
<feature type="region of interest" description="Disordered" evidence="13">
    <location>
        <begin position="83"/>
        <end position="125"/>
    </location>
</feature>
<dbReference type="GO" id="GO:0030150">
    <property type="term" value="P:protein import into mitochondrial matrix"/>
    <property type="evidence" value="ECO:0007669"/>
    <property type="project" value="TreeGrafter"/>
</dbReference>